<dbReference type="PANTHER" id="PTHR15503:SF36">
    <property type="entry name" value="RETROTRANSPOSON GAG-LIKE PROTEIN 5"/>
    <property type="match status" value="1"/>
</dbReference>
<name>A0A315VVA4_GAMAF</name>
<protein>
    <submittedName>
        <fullName evidence="2">Uncharacterized protein</fullName>
    </submittedName>
</protein>
<accession>A0A315VVA4</accession>
<keyword evidence="3" id="KW-1185">Reference proteome</keyword>
<reference evidence="2 3" key="1">
    <citation type="journal article" date="2018" name="G3 (Bethesda)">
        <title>A High-Quality Reference Genome for the Invasive Mosquitofish Gambusia affinis Using a Chicago Library.</title>
        <authorList>
            <person name="Hoffberg S.L."/>
            <person name="Troendle N.J."/>
            <person name="Glenn T.C."/>
            <person name="Mahmud O."/>
            <person name="Louha S."/>
            <person name="Chalopin D."/>
            <person name="Bennetzen J.L."/>
            <person name="Mauricio R."/>
        </authorList>
    </citation>
    <scope>NUCLEOTIDE SEQUENCE [LARGE SCALE GENOMIC DNA]</scope>
    <source>
        <strain evidence="2">NE01/NJP1002.9</strain>
        <tissue evidence="2">Muscle</tissue>
    </source>
</reference>
<dbReference type="AlphaFoldDB" id="A0A315VVA4"/>
<gene>
    <name evidence="2" type="ORF">CCH79_00021085</name>
</gene>
<feature type="non-terminal residue" evidence="2">
    <location>
        <position position="177"/>
    </location>
</feature>
<sequence>MLQPEQRPPPHHLGRSSQHLQLRLDRPEVVRFPLRHLNITQERLGKITHQLWNQKQGSRSVAEFAIDFRTLAATSGWNDEALKGAFIQALNEALKDELVCRDEPASLEDLIALAIKIDNRLRGRFREKRGFKPVLFSDKFAPDVAMETTSNTLPPEEPMQIGRTRISPAERQRRLEA</sequence>
<dbReference type="Proteomes" id="UP000250572">
    <property type="component" value="Unassembled WGS sequence"/>
</dbReference>
<feature type="compositionally biased region" description="Basic and acidic residues" evidence="1">
    <location>
        <begin position="168"/>
        <end position="177"/>
    </location>
</feature>
<feature type="region of interest" description="Disordered" evidence="1">
    <location>
        <begin position="1"/>
        <end position="20"/>
    </location>
</feature>
<dbReference type="InterPro" id="IPR032567">
    <property type="entry name" value="RTL1-rel"/>
</dbReference>
<comment type="caution">
    <text evidence="2">The sequence shown here is derived from an EMBL/GenBank/DDBJ whole genome shotgun (WGS) entry which is preliminary data.</text>
</comment>
<evidence type="ECO:0000313" key="2">
    <source>
        <dbReference type="EMBL" id="PWA27301.1"/>
    </source>
</evidence>
<dbReference type="PANTHER" id="PTHR15503">
    <property type="entry name" value="LDOC1 RELATED"/>
    <property type="match status" value="1"/>
</dbReference>
<organism evidence="2 3">
    <name type="scientific">Gambusia affinis</name>
    <name type="common">Western mosquitofish</name>
    <name type="synonym">Heterandria affinis</name>
    <dbReference type="NCBI Taxonomy" id="33528"/>
    <lineage>
        <taxon>Eukaryota</taxon>
        <taxon>Metazoa</taxon>
        <taxon>Chordata</taxon>
        <taxon>Craniata</taxon>
        <taxon>Vertebrata</taxon>
        <taxon>Euteleostomi</taxon>
        <taxon>Actinopterygii</taxon>
        <taxon>Neopterygii</taxon>
        <taxon>Teleostei</taxon>
        <taxon>Neoteleostei</taxon>
        <taxon>Acanthomorphata</taxon>
        <taxon>Ovalentaria</taxon>
        <taxon>Atherinomorphae</taxon>
        <taxon>Cyprinodontiformes</taxon>
        <taxon>Poeciliidae</taxon>
        <taxon>Poeciliinae</taxon>
        <taxon>Gambusia</taxon>
    </lineage>
</organism>
<evidence type="ECO:0000313" key="3">
    <source>
        <dbReference type="Proteomes" id="UP000250572"/>
    </source>
</evidence>
<evidence type="ECO:0000256" key="1">
    <source>
        <dbReference type="SAM" id="MobiDB-lite"/>
    </source>
</evidence>
<feature type="region of interest" description="Disordered" evidence="1">
    <location>
        <begin position="148"/>
        <end position="177"/>
    </location>
</feature>
<dbReference type="EMBL" id="NHOQ01001015">
    <property type="protein sequence ID" value="PWA27301.1"/>
    <property type="molecule type" value="Genomic_DNA"/>
</dbReference>
<proteinExistence type="predicted"/>